<proteinExistence type="inferred from homology"/>
<dbReference type="SUPFAM" id="SSF53383">
    <property type="entry name" value="PLP-dependent transferases"/>
    <property type="match status" value="1"/>
</dbReference>
<dbReference type="FunFam" id="3.40.640.10:FF:000004">
    <property type="entry name" value="Acetylornithine aminotransferase"/>
    <property type="match status" value="1"/>
</dbReference>
<name>C4G8S3_9FIRM</name>
<dbReference type="GO" id="GO:0008483">
    <property type="term" value="F:transaminase activity"/>
    <property type="evidence" value="ECO:0007669"/>
    <property type="project" value="UniProtKB-KW"/>
</dbReference>
<organism evidence="7 8">
    <name type="scientific">Shuttleworthella satelles DSM 14600</name>
    <dbReference type="NCBI Taxonomy" id="626523"/>
    <lineage>
        <taxon>Bacteria</taxon>
        <taxon>Bacillati</taxon>
        <taxon>Bacillota</taxon>
        <taxon>Clostridia</taxon>
        <taxon>Lachnospirales</taxon>
        <taxon>Lachnospiraceae</taxon>
        <taxon>Shuttleworthella</taxon>
    </lineage>
</organism>
<dbReference type="AlphaFoldDB" id="C4G8S3"/>
<comment type="caution">
    <text evidence="7">The sequence shown here is derived from an EMBL/GenBank/DDBJ whole genome shotgun (WGS) entry which is preliminary data.</text>
</comment>
<dbReference type="GO" id="GO:0006526">
    <property type="term" value="P:L-arginine biosynthetic process"/>
    <property type="evidence" value="ECO:0007669"/>
    <property type="project" value="UniProtKB-ARBA"/>
</dbReference>
<dbReference type="Pfam" id="PF00202">
    <property type="entry name" value="Aminotran_3"/>
    <property type="match status" value="1"/>
</dbReference>
<dbReference type="InterPro" id="IPR050103">
    <property type="entry name" value="Class-III_PLP-dep_AT"/>
</dbReference>
<keyword evidence="2 7" id="KW-0032">Aminotransferase</keyword>
<dbReference type="Proteomes" id="UP000003494">
    <property type="component" value="Unassembled WGS sequence"/>
</dbReference>
<evidence type="ECO:0000313" key="7">
    <source>
        <dbReference type="EMBL" id="EEP29020.1"/>
    </source>
</evidence>
<dbReference type="EMBL" id="ACIP02000001">
    <property type="protein sequence ID" value="EEP29020.1"/>
    <property type="molecule type" value="Genomic_DNA"/>
</dbReference>
<dbReference type="InterPro" id="IPR015422">
    <property type="entry name" value="PyrdxlP-dep_Trfase_small"/>
</dbReference>
<evidence type="ECO:0000313" key="8">
    <source>
        <dbReference type="Proteomes" id="UP000003494"/>
    </source>
</evidence>
<keyword evidence="8" id="KW-1185">Reference proteome</keyword>
<dbReference type="GO" id="GO:0042802">
    <property type="term" value="F:identical protein binding"/>
    <property type="evidence" value="ECO:0007669"/>
    <property type="project" value="TreeGrafter"/>
</dbReference>
<evidence type="ECO:0000256" key="1">
    <source>
        <dbReference type="ARBA" id="ARBA00001933"/>
    </source>
</evidence>
<gene>
    <name evidence="7" type="primary">argD</name>
    <name evidence="7" type="ORF">GCWU000342_00370</name>
</gene>
<comment type="similarity">
    <text evidence="6">Belongs to the class-III pyridoxal-phosphate-dependent aminotransferase family.</text>
</comment>
<dbReference type="InterPro" id="IPR015421">
    <property type="entry name" value="PyrdxlP-dep_Trfase_major"/>
</dbReference>
<dbReference type="CDD" id="cd00610">
    <property type="entry name" value="OAT_like"/>
    <property type="match status" value="1"/>
</dbReference>
<evidence type="ECO:0000256" key="3">
    <source>
        <dbReference type="ARBA" id="ARBA00022605"/>
    </source>
</evidence>
<sequence>MMPYQLTKYKERTGMKQEEYINRAEENLFHVYNRFPVVFDHGQGVYLYDTDGKKYLDAGSGIGVMALGYGDPEYNCILHEQLERLIHSSNLYYTPQLAAASEAVTQVTGMDRVFFTNSGAEAIEGALKTAKKHAYLKNPKAGQKIIAMKHSFHGRTVGALSVTGTEHYRTPFYPLMDGVCYAEFNNLESVKNQLEEGVCAIILETVQGEGGIIPASREFLRGIRRICDERGILMIVDEIQCGMGRSGRMFAYQDYGIRPDILTTAKALGLGLPVGAFCVSQDLAQTSLVPGDHGTTYGGNPLACAAVTASIRLMRQRRIPEHVTALSPYFEAILQGMADRYDFISSYRGIGFMRGLVTTLEPGQVAARALEEGLVILTAGRDVIRMLPPLIFQERDFDELEEKLIRVFDSFR</sequence>
<evidence type="ECO:0000256" key="6">
    <source>
        <dbReference type="RuleBase" id="RU003560"/>
    </source>
</evidence>
<evidence type="ECO:0000256" key="2">
    <source>
        <dbReference type="ARBA" id="ARBA00022576"/>
    </source>
</evidence>
<comment type="cofactor">
    <cofactor evidence="1">
        <name>pyridoxal 5'-phosphate</name>
        <dbReference type="ChEBI" id="CHEBI:597326"/>
    </cofactor>
</comment>
<protein>
    <submittedName>
        <fullName evidence="7">Aminotransferase, acetylornithine/succinylornithine family</fullName>
    </submittedName>
</protein>
<keyword evidence="5 6" id="KW-0663">Pyridoxal phosphate</keyword>
<dbReference type="PIRSF" id="PIRSF000521">
    <property type="entry name" value="Transaminase_4ab_Lys_Orn"/>
    <property type="match status" value="1"/>
</dbReference>
<dbReference type="InterPro" id="IPR005814">
    <property type="entry name" value="Aminotrans_3"/>
</dbReference>
<dbReference type="eggNOG" id="COG4992">
    <property type="taxonomic scope" value="Bacteria"/>
</dbReference>
<dbReference type="InterPro" id="IPR004636">
    <property type="entry name" value="AcOrn/SuccOrn_fam"/>
</dbReference>
<dbReference type="NCBIfam" id="TIGR00707">
    <property type="entry name" value="argD"/>
    <property type="match status" value="1"/>
</dbReference>
<dbReference type="Gene3D" id="3.90.1150.10">
    <property type="entry name" value="Aspartate Aminotransferase, domain 1"/>
    <property type="match status" value="1"/>
</dbReference>
<dbReference type="PANTHER" id="PTHR11986:SF79">
    <property type="entry name" value="ACETYLORNITHINE AMINOTRANSFERASE, MITOCHONDRIAL"/>
    <property type="match status" value="1"/>
</dbReference>
<dbReference type="STRING" id="626523.GCWU000342_00370"/>
<dbReference type="Gene3D" id="3.40.640.10">
    <property type="entry name" value="Type I PLP-dependent aspartate aminotransferase-like (Major domain)"/>
    <property type="match status" value="1"/>
</dbReference>
<dbReference type="NCBIfam" id="NF002325">
    <property type="entry name" value="PRK01278.1"/>
    <property type="match status" value="1"/>
</dbReference>
<dbReference type="HOGENOM" id="CLU_016922_10_1_9"/>
<evidence type="ECO:0000256" key="4">
    <source>
        <dbReference type="ARBA" id="ARBA00022679"/>
    </source>
</evidence>
<keyword evidence="4" id="KW-0808">Transferase</keyword>
<evidence type="ECO:0000256" key="5">
    <source>
        <dbReference type="ARBA" id="ARBA00022898"/>
    </source>
</evidence>
<dbReference type="GO" id="GO:0030170">
    <property type="term" value="F:pyridoxal phosphate binding"/>
    <property type="evidence" value="ECO:0007669"/>
    <property type="project" value="InterPro"/>
</dbReference>
<dbReference type="PANTHER" id="PTHR11986">
    <property type="entry name" value="AMINOTRANSFERASE CLASS III"/>
    <property type="match status" value="1"/>
</dbReference>
<reference evidence="7" key="1">
    <citation type="submission" date="2009-04" db="EMBL/GenBank/DDBJ databases">
        <authorList>
            <person name="Weinstock G."/>
            <person name="Sodergren E."/>
            <person name="Clifton S."/>
            <person name="Fulton L."/>
            <person name="Fulton B."/>
            <person name="Courtney L."/>
            <person name="Fronick C."/>
            <person name="Harrison M."/>
            <person name="Strong C."/>
            <person name="Farmer C."/>
            <person name="Delahaunty K."/>
            <person name="Markovic C."/>
            <person name="Hall O."/>
            <person name="Minx P."/>
            <person name="Tomlinson C."/>
            <person name="Mitreva M."/>
            <person name="Nelson J."/>
            <person name="Hou S."/>
            <person name="Wollam A."/>
            <person name="Pepin K.H."/>
            <person name="Johnson M."/>
            <person name="Bhonagiri V."/>
            <person name="Nash W.E."/>
            <person name="Warren W."/>
            <person name="Chinwalla A."/>
            <person name="Mardis E.R."/>
            <person name="Wilson R.K."/>
        </authorList>
    </citation>
    <scope>NUCLEOTIDE SEQUENCE [LARGE SCALE GENOMIC DNA]</scope>
    <source>
        <strain evidence="7">DSM 14600</strain>
    </source>
</reference>
<dbReference type="InterPro" id="IPR015424">
    <property type="entry name" value="PyrdxlP-dep_Trfase"/>
</dbReference>
<accession>C4G8S3</accession>
<keyword evidence="3" id="KW-0028">Amino-acid biosynthesis</keyword>